<dbReference type="InterPro" id="IPR011993">
    <property type="entry name" value="PH-like_dom_sf"/>
</dbReference>
<accession>A0A0N4VLN1</accession>
<dbReference type="Proteomes" id="UP000274131">
    <property type="component" value="Unassembled WGS sequence"/>
</dbReference>
<sequence>MRRSESVVVSGVSDIISAEFEFGEKNRAAVFAYTEICSKKERCERLYDSYRIHKLESAAGKGECLRALQAVKKFAEHVNSELYKIEMNRRWERLKSQISRSSVGKHNQKFSFTFADLILPEGPDQRKVLRVGDATCYNNPSNLKSDDGSDVKLVLFDDILVILSKAQSRSGYVFHDRGPSGFSVIKVKTMLVRDVPRKDLMLFIIARNHPASDLIPVQFLTKKDFIDWKRALEEAIQTAPPFVRRNAGGEAESLSEQQEENDEVVFSDHISRWELRLNELFEQRKNAEDELAMFVERRIRWFEELNAHLASIPVKNNSSVMERAQRAEEEQTYCYFDNKYDANVWMLESPGTALQDESRGNAFKLRRRNRTFNGTTDIQKVCQFSLRKAAAVTSYVLRVDSFATTQLNMLKNRGRRFSKFQTSEHEWPERWRSNHEYASEYMEFSSISRDAEGEIASYVFSLCIATQKQLFLLFRNCGVSIRRHTTEPVLAESREAKNLSEAVEADEELRIVFLQLCPSVREQLSHVINEYLAVRVENSKLRDDIALLSLQIGALKTRPLAQASYSALEALRNKQNKLQEDKLAFDSYQESLNADLKRKQEEILERERNLRDSEEQLEEKWKTFLEASGTSTNLDGLMKHRPLAPTRPVILSTAFRPSCTTPKNVPLGKSPSGSSMPLHLAEKTTFSRSKKS</sequence>
<feature type="domain" description="ARHGEF1-like PH" evidence="3">
    <location>
        <begin position="125"/>
        <end position="237"/>
    </location>
</feature>
<proteinExistence type="predicted"/>
<reference evidence="4 5" key="2">
    <citation type="submission" date="2018-10" db="EMBL/GenBank/DDBJ databases">
        <authorList>
            <consortium name="Pathogen Informatics"/>
        </authorList>
    </citation>
    <scope>NUCLEOTIDE SEQUENCE [LARGE SCALE GENOMIC DNA]</scope>
</reference>
<dbReference type="OrthoDB" id="28045at2759"/>
<dbReference type="PANTHER" id="PTHR13944:SF21">
    <property type="entry name" value="CYSTS, ISOFORM C"/>
    <property type="match status" value="1"/>
</dbReference>
<dbReference type="GO" id="GO:0035023">
    <property type="term" value="P:regulation of Rho protein signal transduction"/>
    <property type="evidence" value="ECO:0007669"/>
    <property type="project" value="TreeGrafter"/>
</dbReference>
<dbReference type="Gene3D" id="2.30.29.30">
    <property type="entry name" value="Pleckstrin-homology domain (PH domain)/Phosphotyrosine-binding domain (PTB)"/>
    <property type="match status" value="1"/>
</dbReference>
<dbReference type="WBParaSite" id="EVEC_0001179901-mRNA-1">
    <property type="protein sequence ID" value="EVEC_0001179901-mRNA-1"/>
    <property type="gene ID" value="EVEC_0001179901"/>
</dbReference>
<dbReference type="EMBL" id="UXUI01011551">
    <property type="protein sequence ID" value="VDD96326.1"/>
    <property type="molecule type" value="Genomic_DNA"/>
</dbReference>
<gene>
    <name evidence="4" type="ORF">EVEC_LOCUS11077</name>
</gene>
<dbReference type="SUPFAM" id="SSF50729">
    <property type="entry name" value="PH domain-like"/>
    <property type="match status" value="1"/>
</dbReference>
<dbReference type="PANTHER" id="PTHR13944">
    <property type="entry name" value="AGAP007712-PA"/>
    <property type="match status" value="1"/>
</dbReference>
<evidence type="ECO:0000313" key="5">
    <source>
        <dbReference type="Proteomes" id="UP000274131"/>
    </source>
</evidence>
<protein>
    <submittedName>
        <fullName evidence="6">PH_16 domain-containing protein</fullName>
    </submittedName>
</protein>
<keyword evidence="5" id="KW-1185">Reference proteome</keyword>
<dbReference type="InterPro" id="IPR051632">
    <property type="entry name" value="Rho_GEF"/>
</dbReference>
<evidence type="ECO:0000256" key="1">
    <source>
        <dbReference type="SAM" id="Coils"/>
    </source>
</evidence>
<feature type="coiled-coil region" evidence="1">
    <location>
        <begin position="589"/>
        <end position="620"/>
    </location>
</feature>
<reference evidence="6" key="1">
    <citation type="submission" date="2017-02" db="UniProtKB">
        <authorList>
            <consortium name="WormBaseParasite"/>
        </authorList>
    </citation>
    <scope>IDENTIFICATION</scope>
</reference>
<dbReference type="InterPro" id="IPR041020">
    <property type="entry name" value="PH_16"/>
</dbReference>
<evidence type="ECO:0000313" key="6">
    <source>
        <dbReference type="WBParaSite" id="EVEC_0001179901-mRNA-1"/>
    </source>
</evidence>
<dbReference type="AlphaFoldDB" id="A0A0N4VLN1"/>
<evidence type="ECO:0000256" key="2">
    <source>
        <dbReference type="SAM" id="MobiDB-lite"/>
    </source>
</evidence>
<dbReference type="Pfam" id="PF17838">
    <property type="entry name" value="PH_16"/>
    <property type="match status" value="1"/>
</dbReference>
<keyword evidence="1" id="KW-0175">Coiled coil</keyword>
<name>A0A0N4VLN1_ENTVE</name>
<organism evidence="6">
    <name type="scientific">Enterobius vermicularis</name>
    <name type="common">Human pinworm</name>
    <dbReference type="NCBI Taxonomy" id="51028"/>
    <lineage>
        <taxon>Eukaryota</taxon>
        <taxon>Metazoa</taxon>
        <taxon>Ecdysozoa</taxon>
        <taxon>Nematoda</taxon>
        <taxon>Chromadorea</taxon>
        <taxon>Rhabditida</taxon>
        <taxon>Spirurina</taxon>
        <taxon>Oxyuridomorpha</taxon>
        <taxon>Oxyuroidea</taxon>
        <taxon>Oxyuridae</taxon>
        <taxon>Enterobius</taxon>
    </lineage>
</organism>
<evidence type="ECO:0000313" key="4">
    <source>
        <dbReference type="EMBL" id="VDD96326.1"/>
    </source>
</evidence>
<feature type="region of interest" description="Disordered" evidence="2">
    <location>
        <begin position="658"/>
        <end position="692"/>
    </location>
</feature>
<feature type="coiled-coil region" evidence="1">
    <location>
        <begin position="270"/>
        <end position="297"/>
    </location>
</feature>
<evidence type="ECO:0000259" key="3">
    <source>
        <dbReference type="Pfam" id="PF17838"/>
    </source>
</evidence>
<dbReference type="STRING" id="51028.A0A0N4VLN1"/>